<evidence type="ECO:0000259" key="1">
    <source>
        <dbReference type="SMART" id="SM01126"/>
    </source>
</evidence>
<accession>A0A1I8BDQ8</accession>
<dbReference type="InterPro" id="IPR053164">
    <property type="entry name" value="IS1016-like_transposase"/>
</dbReference>
<dbReference type="SMART" id="SM01126">
    <property type="entry name" value="DDE_Tnp_IS1595"/>
    <property type="match status" value="1"/>
</dbReference>
<organism evidence="2 3">
    <name type="scientific">Meloidogyne hapla</name>
    <name type="common">Root-knot nematode worm</name>
    <dbReference type="NCBI Taxonomy" id="6305"/>
    <lineage>
        <taxon>Eukaryota</taxon>
        <taxon>Metazoa</taxon>
        <taxon>Ecdysozoa</taxon>
        <taxon>Nematoda</taxon>
        <taxon>Chromadorea</taxon>
        <taxon>Rhabditida</taxon>
        <taxon>Tylenchina</taxon>
        <taxon>Tylenchomorpha</taxon>
        <taxon>Tylenchoidea</taxon>
        <taxon>Meloidogynidae</taxon>
        <taxon>Meloidogyninae</taxon>
        <taxon>Meloidogyne</taxon>
    </lineage>
</organism>
<dbReference type="Pfam" id="PF12762">
    <property type="entry name" value="DDE_Tnp_IS1595"/>
    <property type="match status" value="1"/>
</dbReference>
<dbReference type="OMA" id="ITHETNV"/>
<dbReference type="InterPro" id="IPR024445">
    <property type="entry name" value="Tnp_ISXO2-like"/>
</dbReference>
<protein>
    <submittedName>
        <fullName evidence="3">DDE_Tnp_IS1595 domain-containing protein</fullName>
    </submittedName>
</protein>
<sequence length="272" mass="31849">MNCPSCEELMGINKRRDDFEWKCKKCLKRKSIRDGSFFSRSSLTLSKLLPLIYMWLEDFQNKNVVKELNIESTTIVSWFNNCRNECNMFKEKIGGLNKMIVIDENCWLNQEHRKRKMGEERQELYFGCIEHGEGGQAIIERVDDKEMNTLFKLIEKWIEPGTLIISNDYSTFLLMERVLPQFKHVLIRTEETADVKSSKIVELEDGSVLNINTNQCNELWAQLRQKIKRICGTSAKLNDSYMMEALFRQNAKARGESVSNAFVKVLKKKYCL</sequence>
<proteinExistence type="predicted"/>
<name>A0A1I8BDQ8_MELHA</name>
<evidence type="ECO:0000313" key="3">
    <source>
        <dbReference type="WBParaSite" id="MhA1_Contig194.frz3.gene36"/>
    </source>
</evidence>
<keyword evidence="2" id="KW-1185">Reference proteome</keyword>
<dbReference type="AlphaFoldDB" id="A0A1I8BDQ8"/>
<dbReference type="PANTHER" id="PTHR47163:SF2">
    <property type="entry name" value="SI:DKEY-17M8.2"/>
    <property type="match status" value="1"/>
</dbReference>
<dbReference type="Proteomes" id="UP000095281">
    <property type="component" value="Unplaced"/>
</dbReference>
<evidence type="ECO:0000313" key="2">
    <source>
        <dbReference type="Proteomes" id="UP000095281"/>
    </source>
</evidence>
<dbReference type="PANTHER" id="PTHR47163">
    <property type="entry name" value="DDE_TNP_IS1595 DOMAIN-CONTAINING PROTEIN"/>
    <property type="match status" value="1"/>
</dbReference>
<feature type="domain" description="ISXO2-like transposase" evidence="1">
    <location>
        <begin position="92"/>
        <end position="250"/>
    </location>
</feature>
<dbReference type="WBParaSite" id="MhA1_Contig194.frz3.gene36">
    <property type="protein sequence ID" value="MhA1_Contig194.frz3.gene36"/>
    <property type="gene ID" value="MhA1_Contig194.frz3.gene36"/>
</dbReference>
<reference evidence="3" key="1">
    <citation type="submission" date="2016-11" db="UniProtKB">
        <authorList>
            <consortium name="WormBaseParasite"/>
        </authorList>
    </citation>
    <scope>IDENTIFICATION</scope>
</reference>